<reference evidence="12 13" key="1">
    <citation type="submission" date="2019-03" db="EMBL/GenBank/DDBJ databases">
        <title>Genomic Encyclopedia of Type Strains, Phase IV (KMG-IV): sequencing the most valuable type-strain genomes for metagenomic binning, comparative biology and taxonomic classification.</title>
        <authorList>
            <person name="Goeker M."/>
        </authorList>
    </citation>
    <scope>NUCLEOTIDE SEQUENCE [LARGE SCALE GENOMIC DNA]</scope>
    <source>
        <strain evidence="12 13">DSM 45775</strain>
    </source>
</reference>
<evidence type="ECO:0000313" key="13">
    <source>
        <dbReference type="Proteomes" id="UP000295705"/>
    </source>
</evidence>
<dbReference type="GO" id="GO:0046983">
    <property type="term" value="F:protein dimerization activity"/>
    <property type="evidence" value="ECO:0007669"/>
    <property type="project" value="InterPro"/>
</dbReference>
<keyword evidence="10" id="KW-0472">Membrane</keyword>
<dbReference type="AlphaFoldDB" id="A0A4R6VTA7"/>
<dbReference type="GO" id="GO:0000155">
    <property type="term" value="F:phosphorelay sensor kinase activity"/>
    <property type="evidence" value="ECO:0007669"/>
    <property type="project" value="InterPro"/>
</dbReference>
<evidence type="ECO:0000313" key="12">
    <source>
        <dbReference type="EMBL" id="TDQ65750.1"/>
    </source>
</evidence>
<proteinExistence type="predicted"/>
<organism evidence="12 13">
    <name type="scientific">Actinomycetospora succinea</name>
    <dbReference type="NCBI Taxonomy" id="663603"/>
    <lineage>
        <taxon>Bacteria</taxon>
        <taxon>Bacillati</taxon>
        <taxon>Actinomycetota</taxon>
        <taxon>Actinomycetes</taxon>
        <taxon>Pseudonocardiales</taxon>
        <taxon>Pseudonocardiaceae</taxon>
        <taxon>Actinomycetospora</taxon>
    </lineage>
</organism>
<dbReference type="InterPro" id="IPR036890">
    <property type="entry name" value="HATPase_C_sf"/>
</dbReference>
<evidence type="ECO:0000259" key="11">
    <source>
        <dbReference type="Pfam" id="PF07730"/>
    </source>
</evidence>
<dbReference type="SUPFAM" id="SSF55874">
    <property type="entry name" value="ATPase domain of HSP90 chaperone/DNA topoisomerase II/histidine kinase"/>
    <property type="match status" value="1"/>
</dbReference>
<evidence type="ECO:0000256" key="4">
    <source>
        <dbReference type="ARBA" id="ARBA00022679"/>
    </source>
</evidence>
<keyword evidence="13" id="KW-1185">Reference proteome</keyword>
<feature type="transmembrane region" description="Helical" evidence="10">
    <location>
        <begin position="132"/>
        <end position="150"/>
    </location>
</feature>
<evidence type="ECO:0000256" key="6">
    <source>
        <dbReference type="ARBA" id="ARBA00022777"/>
    </source>
</evidence>
<dbReference type="PANTHER" id="PTHR24421:SF10">
    <property type="entry name" value="NITRATE_NITRITE SENSOR PROTEIN NARQ"/>
    <property type="match status" value="1"/>
</dbReference>
<evidence type="ECO:0000256" key="8">
    <source>
        <dbReference type="ARBA" id="ARBA00023012"/>
    </source>
</evidence>
<keyword evidence="8" id="KW-0902">Two-component regulatory system</keyword>
<evidence type="ECO:0000256" key="7">
    <source>
        <dbReference type="ARBA" id="ARBA00022840"/>
    </source>
</evidence>
<keyword evidence="5" id="KW-0547">Nucleotide-binding</keyword>
<feature type="transmembrane region" description="Helical" evidence="10">
    <location>
        <begin position="43"/>
        <end position="61"/>
    </location>
</feature>
<dbReference type="InterPro" id="IPR050482">
    <property type="entry name" value="Sensor_HK_TwoCompSys"/>
</dbReference>
<dbReference type="InterPro" id="IPR011712">
    <property type="entry name" value="Sig_transdc_His_kin_sub3_dim/P"/>
</dbReference>
<evidence type="ECO:0000256" key="10">
    <source>
        <dbReference type="SAM" id="Phobius"/>
    </source>
</evidence>
<gene>
    <name evidence="12" type="ORF">EV188_1011002</name>
</gene>
<keyword evidence="3" id="KW-0597">Phosphoprotein</keyword>
<comment type="catalytic activity">
    <reaction evidence="1">
        <text>ATP + protein L-histidine = ADP + protein N-phospho-L-histidine.</text>
        <dbReference type="EC" id="2.7.13.3"/>
    </reaction>
</comment>
<feature type="domain" description="Signal transduction histidine kinase subgroup 3 dimerisation and phosphoacceptor" evidence="11">
    <location>
        <begin position="182"/>
        <end position="248"/>
    </location>
</feature>
<evidence type="ECO:0000256" key="3">
    <source>
        <dbReference type="ARBA" id="ARBA00022553"/>
    </source>
</evidence>
<comment type="caution">
    <text evidence="12">The sequence shown here is derived from an EMBL/GenBank/DDBJ whole genome shotgun (WGS) entry which is preliminary data.</text>
</comment>
<dbReference type="GO" id="GO:0016020">
    <property type="term" value="C:membrane"/>
    <property type="evidence" value="ECO:0007669"/>
    <property type="project" value="InterPro"/>
</dbReference>
<dbReference type="Gene3D" id="3.30.565.10">
    <property type="entry name" value="Histidine kinase-like ATPase, C-terminal domain"/>
    <property type="match status" value="1"/>
</dbReference>
<protein>
    <recommendedName>
        <fullName evidence="2">histidine kinase</fullName>
        <ecNumber evidence="2">2.7.13.3</ecNumber>
    </recommendedName>
</protein>
<name>A0A4R6VTA7_9PSEU</name>
<evidence type="ECO:0000256" key="1">
    <source>
        <dbReference type="ARBA" id="ARBA00000085"/>
    </source>
</evidence>
<dbReference type="Gene3D" id="1.20.5.1930">
    <property type="match status" value="1"/>
</dbReference>
<dbReference type="CDD" id="cd16917">
    <property type="entry name" value="HATPase_UhpB-NarQ-NarX-like"/>
    <property type="match status" value="1"/>
</dbReference>
<feature type="transmembrane region" description="Helical" evidence="10">
    <location>
        <begin position="102"/>
        <end position="120"/>
    </location>
</feature>
<keyword evidence="10" id="KW-1133">Transmembrane helix</keyword>
<keyword evidence="10" id="KW-0812">Transmembrane</keyword>
<dbReference type="PANTHER" id="PTHR24421">
    <property type="entry name" value="NITRATE/NITRITE SENSOR PROTEIN NARX-RELATED"/>
    <property type="match status" value="1"/>
</dbReference>
<dbReference type="EMBL" id="SNYO01000001">
    <property type="protein sequence ID" value="TDQ65750.1"/>
    <property type="molecule type" value="Genomic_DNA"/>
</dbReference>
<keyword evidence="7" id="KW-0067">ATP-binding</keyword>
<dbReference type="GO" id="GO:0005524">
    <property type="term" value="F:ATP binding"/>
    <property type="evidence" value="ECO:0007669"/>
    <property type="project" value="UniProtKB-KW"/>
</dbReference>
<keyword evidence="4" id="KW-0808">Transferase</keyword>
<evidence type="ECO:0000256" key="5">
    <source>
        <dbReference type="ARBA" id="ARBA00022741"/>
    </source>
</evidence>
<evidence type="ECO:0000256" key="9">
    <source>
        <dbReference type="SAM" id="MobiDB-lite"/>
    </source>
</evidence>
<feature type="region of interest" description="Disordered" evidence="9">
    <location>
        <begin position="389"/>
        <end position="408"/>
    </location>
</feature>
<keyword evidence="6 12" id="KW-0418">Kinase</keyword>
<feature type="transmembrane region" description="Helical" evidence="10">
    <location>
        <begin position="12"/>
        <end position="31"/>
    </location>
</feature>
<evidence type="ECO:0000256" key="2">
    <source>
        <dbReference type="ARBA" id="ARBA00012438"/>
    </source>
</evidence>
<dbReference type="Proteomes" id="UP000295705">
    <property type="component" value="Unassembled WGS sequence"/>
</dbReference>
<feature type="transmembrane region" description="Helical" evidence="10">
    <location>
        <begin position="73"/>
        <end position="96"/>
    </location>
</feature>
<sequence length="408" mass="42814">MAVVPTTGPTPRFWDAGAVALSLLGTYLVLWVDPATSPGEAPAWWWVDLAGGVAAAGVVLARRRAPVGSALVVYALAVPCTSAWLAGAVATFSLAVRRPWPTAAALGAFSLALGPLQGLLRLQSPESASWGSFAWAAGTTVVVVATGAAVRARHELMDSLVERAERAEREAALRADAARTAERTRIAREMHDVLAHRLSMVSLHAGALAHRRTASPDEIRDALEVVRAGAREALVDLRAILGVLRDPDADPSAPGEVGTAAIAPQPTLADLDRLVDGVRAAGTPVTLHHGLDGVTVPDECGRTLYRITQETLTNAARHAPGRPVEVHLRTAEDGEVELDVSNPLPSAGAGPPGNGLLGITERVELAGGRVLSRGPDHGRFRVAVRIPRRSEERSADERPAVAAREEIA</sequence>
<dbReference type="Pfam" id="PF07730">
    <property type="entry name" value="HisKA_3"/>
    <property type="match status" value="1"/>
</dbReference>
<accession>A0A4R6VTA7</accession>
<dbReference type="EC" id="2.7.13.3" evidence="2"/>